<organism evidence="1 2">
    <name type="scientific">Thauera phenylacetica B4P</name>
    <dbReference type="NCBI Taxonomy" id="1234382"/>
    <lineage>
        <taxon>Bacteria</taxon>
        <taxon>Pseudomonadati</taxon>
        <taxon>Pseudomonadota</taxon>
        <taxon>Betaproteobacteria</taxon>
        <taxon>Rhodocyclales</taxon>
        <taxon>Zoogloeaceae</taxon>
        <taxon>Thauera</taxon>
    </lineage>
</organism>
<reference evidence="1 2" key="1">
    <citation type="submission" date="2012-09" db="EMBL/GenBank/DDBJ databases">
        <title>Draft Genome Sequences of 6 Strains from Genus Thauera.</title>
        <authorList>
            <person name="Liu B."/>
            <person name="Shapleigh J.P."/>
            <person name="Frostegard A.H."/>
        </authorList>
    </citation>
    <scope>NUCLEOTIDE SEQUENCE [LARGE SCALE GENOMIC DNA]</scope>
    <source>
        <strain evidence="1 2">B4P</strain>
    </source>
</reference>
<dbReference type="Proteomes" id="UP000013047">
    <property type="component" value="Unassembled WGS sequence"/>
</dbReference>
<comment type="caution">
    <text evidence="1">The sequence shown here is derived from an EMBL/GenBank/DDBJ whole genome shotgun (WGS) entry which is preliminary data.</text>
</comment>
<dbReference type="EMBL" id="AMXF01000008">
    <property type="protein sequence ID" value="ENO98618.1"/>
    <property type="molecule type" value="Genomic_DNA"/>
</dbReference>
<protein>
    <submittedName>
        <fullName evidence="1">Uncharacterized protein</fullName>
    </submittedName>
</protein>
<evidence type="ECO:0000313" key="2">
    <source>
        <dbReference type="Proteomes" id="UP000013047"/>
    </source>
</evidence>
<sequence length="77" mass="7949">MLTMATQHEIETALNIADRGARGARVAVTAGELDNGDISLVVQLVSGCSTPRRIGHLRLSEAAALALTVQLGEALGP</sequence>
<evidence type="ECO:0000313" key="1">
    <source>
        <dbReference type="EMBL" id="ENO98618.1"/>
    </source>
</evidence>
<name>N6ZW79_9RHOO</name>
<accession>N6ZW79</accession>
<gene>
    <name evidence="1" type="ORF">C667_02898</name>
</gene>
<proteinExistence type="predicted"/>
<keyword evidence="2" id="KW-1185">Reference proteome</keyword>
<dbReference type="AlphaFoldDB" id="N6ZW79"/>